<accession>A0ABT1HP41</accession>
<feature type="domain" description="Deoxyribonuclease NucA/NucB" evidence="2">
    <location>
        <begin position="210"/>
        <end position="264"/>
    </location>
</feature>
<dbReference type="Proteomes" id="UP001205311">
    <property type="component" value="Unassembled WGS sequence"/>
</dbReference>
<feature type="region of interest" description="Disordered" evidence="1">
    <location>
        <begin position="241"/>
        <end position="279"/>
    </location>
</feature>
<gene>
    <name evidence="3" type="ORF">LX15_000948</name>
</gene>
<evidence type="ECO:0000256" key="1">
    <source>
        <dbReference type="SAM" id="MobiDB-lite"/>
    </source>
</evidence>
<feature type="compositionally biased region" description="Polar residues" evidence="1">
    <location>
        <begin position="259"/>
        <end position="272"/>
    </location>
</feature>
<evidence type="ECO:0000313" key="4">
    <source>
        <dbReference type="Proteomes" id="UP001205311"/>
    </source>
</evidence>
<proteinExistence type="predicted"/>
<evidence type="ECO:0000259" key="2">
    <source>
        <dbReference type="Pfam" id="PF14040"/>
    </source>
</evidence>
<dbReference type="EMBL" id="JAMTCP010000003">
    <property type="protein sequence ID" value="MCP2257263.1"/>
    <property type="molecule type" value="Genomic_DNA"/>
</dbReference>
<keyword evidence="4" id="KW-1185">Reference proteome</keyword>
<organism evidence="3 4">
    <name type="scientific">Streptoalloteichus tenebrarius (strain ATCC 17920 / DSM 40477 / JCM 4838 / CBS 697.72 / NBRC 16177 / NCIMB 11028 / NRRL B-12390 / A12253. 1 / ISP 5477)</name>
    <name type="common">Streptomyces tenebrarius</name>
    <dbReference type="NCBI Taxonomy" id="1933"/>
    <lineage>
        <taxon>Bacteria</taxon>
        <taxon>Bacillati</taxon>
        <taxon>Actinomycetota</taxon>
        <taxon>Actinomycetes</taxon>
        <taxon>Pseudonocardiales</taxon>
        <taxon>Pseudonocardiaceae</taxon>
        <taxon>Streptoalloteichus</taxon>
    </lineage>
</organism>
<dbReference type="Pfam" id="PF14040">
    <property type="entry name" value="DNase_NucA_NucB"/>
    <property type="match status" value="1"/>
</dbReference>
<name>A0ABT1HP41_STRSD</name>
<sequence>MFDLMSSLPVDQRKPLSVQVRACGIVTTHGTGRHRTAISDPTGSHGIDRLIMLAGWSVGVNGARGTVTVSVRLVTLGAQRSARVPAHGAPRNEREGSRVATRTKGGVLLPVVIVVGLVAVFGANKVIDTVTGIFGGIADGSEIIGEGGDRVVVARAAASAAKQCTVQQMISARQCGDLTVLIVDASRMPFIARNTKLAWESGRPGILTMNRSRQAANRAAACPRSFPRPYGGSCDEYPMAATDEGGSGARTEEVPGRENSCQGARTAGSTPRTGIGSWW</sequence>
<reference evidence="3 4" key="1">
    <citation type="submission" date="2022-06" db="EMBL/GenBank/DDBJ databases">
        <title>Genomic Encyclopedia of Archaeal and Bacterial Type Strains, Phase II (KMG-II): from individual species to whole genera.</title>
        <authorList>
            <person name="Goeker M."/>
        </authorList>
    </citation>
    <scope>NUCLEOTIDE SEQUENCE [LARGE SCALE GENOMIC DNA]</scope>
    <source>
        <strain evidence="3 4">DSM 40477</strain>
    </source>
</reference>
<evidence type="ECO:0000313" key="3">
    <source>
        <dbReference type="EMBL" id="MCP2257263.1"/>
    </source>
</evidence>
<dbReference type="InterPro" id="IPR029476">
    <property type="entry name" value="DNase_NucA_NucB"/>
</dbReference>
<comment type="caution">
    <text evidence="3">The sequence shown here is derived from an EMBL/GenBank/DDBJ whole genome shotgun (WGS) entry which is preliminary data.</text>
</comment>
<protein>
    <submittedName>
        <fullName evidence="3">Deoxyribonuclease NucA/NucB</fullName>
    </submittedName>
</protein>